<dbReference type="Proteomes" id="UP000815325">
    <property type="component" value="Unassembled WGS sequence"/>
</dbReference>
<dbReference type="SUPFAM" id="SSF52540">
    <property type="entry name" value="P-loop containing nucleoside triphosphate hydrolases"/>
    <property type="match status" value="1"/>
</dbReference>
<organism evidence="2 3">
    <name type="scientific">Dunaliella salina</name>
    <name type="common">Green alga</name>
    <name type="synonym">Protococcus salinus</name>
    <dbReference type="NCBI Taxonomy" id="3046"/>
    <lineage>
        <taxon>Eukaryota</taxon>
        <taxon>Viridiplantae</taxon>
        <taxon>Chlorophyta</taxon>
        <taxon>core chlorophytes</taxon>
        <taxon>Chlorophyceae</taxon>
        <taxon>CS clade</taxon>
        <taxon>Chlamydomonadales</taxon>
        <taxon>Dunaliellaceae</taxon>
        <taxon>Dunaliella</taxon>
    </lineage>
</organism>
<dbReference type="PANTHER" id="PTHR10887:SF522">
    <property type="entry name" value="P-LOOP CONTAINING NUCLEOSIDE TRIPHOSPHATE HYDROLASES SUPERFAMILY PROTEIN"/>
    <property type="match status" value="1"/>
</dbReference>
<dbReference type="InterPro" id="IPR041677">
    <property type="entry name" value="DNA2/NAM7_AAA_11"/>
</dbReference>
<dbReference type="Pfam" id="PF13086">
    <property type="entry name" value="AAA_11"/>
    <property type="match status" value="1"/>
</dbReference>
<evidence type="ECO:0000259" key="1">
    <source>
        <dbReference type="Pfam" id="PF13086"/>
    </source>
</evidence>
<dbReference type="InterPro" id="IPR045055">
    <property type="entry name" value="DNA2/NAM7-like"/>
</dbReference>
<dbReference type="EMBL" id="MU069582">
    <property type="protein sequence ID" value="KAF5838335.1"/>
    <property type="molecule type" value="Genomic_DNA"/>
</dbReference>
<gene>
    <name evidence="2" type="ORF">DUNSADRAFT_3006</name>
</gene>
<comment type="caution">
    <text evidence="2">The sequence shown here is derived from an EMBL/GenBank/DDBJ whole genome shotgun (WGS) entry which is preliminary data.</text>
</comment>
<sequence>SWYLTLLGSVATPKRTWNSLQRAASSAYAHLQLMGQPRSIRHDSSAANTLSRSLLRLLPSNPHDFLWPSSAALRGNHAHLLPFLDAAAAFCEARGLNGAQVEAVELAAAAAHTRPRMGSISPAQDAHDDLLWAEELEDNRTTSVQVIQGPPGTGKTSTIVTMTEVLSGSERTVLVCAPTNVAVQQVAIRLLGDLQWGGHFFLSYQSPFLKGSMDVSWKGS</sequence>
<keyword evidence="3" id="KW-1185">Reference proteome</keyword>
<evidence type="ECO:0000313" key="2">
    <source>
        <dbReference type="EMBL" id="KAF5838335.1"/>
    </source>
</evidence>
<feature type="non-terminal residue" evidence="2">
    <location>
        <position position="1"/>
    </location>
</feature>
<proteinExistence type="predicted"/>
<name>A0ABQ7GUP9_DUNSA</name>
<reference evidence="2" key="1">
    <citation type="submission" date="2017-08" db="EMBL/GenBank/DDBJ databases">
        <authorList>
            <person name="Polle J.E."/>
            <person name="Barry K."/>
            <person name="Cushman J."/>
            <person name="Schmutz J."/>
            <person name="Tran D."/>
            <person name="Hathwaick L.T."/>
            <person name="Yim W.C."/>
            <person name="Jenkins J."/>
            <person name="Mckie-Krisberg Z.M."/>
            <person name="Prochnik S."/>
            <person name="Lindquist E."/>
            <person name="Dockter R.B."/>
            <person name="Adam C."/>
            <person name="Molina H."/>
            <person name="Bunkerborg J."/>
            <person name="Jin E."/>
            <person name="Buchheim M."/>
            <person name="Magnuson J."/>
        </authorList>
    </citation>
    <scope>NUCLEOTIDE SEQUENCE</scope>
    <source>
        <strain evidence="2">CCAP 19/18</strain>
    </source>
</reference>
<protein>
    <recommendedName>
        <fullName evidence="1">DNA2/NAM7 helicase helicase domain-containing protein</fullName>
    </recommendedName>
</protein>
<feature type="domain" description="DNA2/NAM7 helicase helicase" evidence="1">
    <location>
        <begin position="141"/>
        <end position="192"/>
    </location>
</feature>
<dbReference type="Gene3D" id="3.40.50.300">
    <property type="entry name" value="P-loop containing nucleotide triphosphate hydrolases"/>
    <property type="match status" value="1"/>
</dbReference>
<evidence type="ECO:0000313" key="3">
    <source>
        <dbReference type="Proteomes" id="UP000815325"/>
    </source>
</evidence>
<accession>A0ABQ7GUP9</accession>
<dbReference type="PANTHER" id="PTHR10887">
    <property type="entry name" value="DNA2/NAM7 HELICASE FAMILY"/>
    <property type="match status" value="1"/>
</dbReference>
<dbReference type="InterPro" id="IPR027417">
    <property type="entry name" value="P-loop_NTPase"/>
</dbReference>